<dbReference type="Pfam" id="PF13279">
    <property type="entry name" value="4HBT_2"/>
    <property type="match status" value="1"/>
</dbReference>
<dbReference type="PANTHER" id="PTHR31793">
    <property type="entry name" value="4-HYDROXYBENZOYL-COA THIOESTERASE FAMILY MEMBER"/>
    <property type="match status" value="1"/>
</dbReference>
<evidence type="ECO:0000313" key="3">
    <source>
        <dbReference type="Proteomes" id="UP001583186"/>
    </source>
</evidence>
<dbReference type="Proteomes" id="UP001583186">
    <property type="component" value="Unassembled WGS sequence"/>
</dbReference>
<dbReference type="EMBL" id="JAWCUI010000016">
    <property type="protein sequence ID" value="KAL1898277.1"/>
    <property type="molecule type" value="Genomic_DNA"/>
</dbReference>
<evidence type="ECO:0000256" key="1">
    <source>
        <dbReference type="SAM" id="MobiDB-lite"/>
    </source>
</evidence>
<dbReference type="CDD" id="cd00586">
    <property type="entry name" value="4HBT"/>
    <property type="match status" value="1"/>
</dbReference>
<dbReference type="InterPro" id="IPR029069">
    <property type="entry name" value="HotDog_dom_sf"/>
</dbReference>
<proteinExistence type="predicted"/>
<reference evidence="2 3" key="1">
    <citation type="journal article" date="2024" name="IMA Fungus">
        <title>IMA Genome - F19 : A genome assembly and annotation guide to empower mycologists, including annotated draft genome sequences of Ceratocystis pirilliformis, Diaporthe australafricana, Fusarium ophioides, Paecilomyces lecythidis, and Sporothrix stenoceras.</title>
        <authorList>
            <person name="Aylward J."/>
            <person name="Wilson A.M."/>
            <person name="Visagie C.M."/>
            <person name="Spraker J."/>
            <person name="Barnes I."/>
            <person name="Buitendag C."/>
            <person name="Ceriani C."/>
            <person name="Del Mar Angel L."/>
            <person name="du Plessis D."/>
            <person name="Fuchs T."/>
            <person name="Gasser K."/>
            <person name="Kramer D."/>
            <person name="Li W."/>
            <person name="Munsamy K."/>
            <person name="Piso A."/>
            <person name="Price J.L."/>
            <person name="Sonnekus B."/>
            <person name="Thomas C."/>
            <person name="van der Nest A."/>
            <person name="van Dijk A."/>
            <person name="van Heerden A."/>
            <person name="van Vuuren N."/>
            <person name="Yilmaz N."/>
            <person name="Duong T.A."/>
            <person name="van der Merwe N.A."/>
            <person name="Wingfield M.J."/>
            <person name="Wingfield B.D."/>
        </authorList>
    </citation>
    <scope>NUCLEOTIDE SEQUENCE [LARGE SCALE GENOMIC DNA]</scope>
    <source>
        <strain evidence="2 3">CMW 5346</strain>
    </source>
</reference>
<dbReference type="PANTHER" id="PTHR31793:SF39">
    <property type="entry name" value="THIOESTERASE_THIOL ESTER DEHYDRASE-ISOMERASE"/>
    <property type="match status" value="1"/>
</dbReference>
<feature type="region of interest" description="Disordered" evidence="1">
    <location>
        <begin position="1"/>
        <end position="22"/>
    </location>
</feature>
<evidence type="ECO:0000313" key="2">
    <source>
        <dbReference type="EMBL" id="KAL1898277.1"/>
    </source>
</evidence>
<accession>A0ABR3ZDB6</accession>
<gene>
    <name evidence="2" type="ORF">Sste5346_003685</name>
</gene>
<keyword evidence="3" id="KW-1185">Reference proteome</keyword>
<dbReference type="InterPro" id="IPR050563">
    <property type="entry name" value="4-hydroxybenzoyl-CoA_TE"/>
</dbReference>
<protein>
    <recommendedName>
        <fullName evidence="4">Thioesterase/thiol ester dehydrase-isomerase</fullName>
    </recommendedName>
</protein>
<dbReference type="SUPFAM" id="SSF54637">
    <property type="entry name" value="Thioesterase/thiol ester dehydrase-isomerase"/>
    <property type="match status" value="1"/>
</dbReference>
<sequence>MFSSQRLEPDATPETPPLPPTRWLADLRNRVGKCIMFGCSAAQVAEAAAVARALATEWRRLTAGSEGYLTGGRRGLECQKVVWGEMDSFAHVNNVVYARYAESSRVNWVNQIALHVDPARSDQWQGLMQAQTIGLIMKSLTTEFKFPMTYPDAISVYHRLRVSPDANPKSTSLLLDCVVLSHSHKRIAARLYEDVSFYDYRIASKTQMPEFIHKVLADIWRQQQQEMVLTRTRIWGLVAAVEQLEKQTWDREDAVEDLGATST</sequence>
<comment type="caution">
    <text evidence="2">The sequence shown here is derived from an EMBL/GenBank/DDBJ whole genome shotgun (WGS) entry which is preliminary data.</text>
</comment>
<organism evidence="2 3">
    <name type="scientific">Sporothrix stenoceras</name>
    <dbReference type="NCBI Taxonomy" id="5173"/>
    <lineage>
        <taxon>Eukaryota</taxon>
        <taxon>Fungi</taxon>
        <taxon>Dikarya</taxon>
        <taxon>Ascomycota</taxon>
        <taxon>Pezizomycotina</taxon>
        <taxon>Sordariomycetes</taxon>
        <taxon>Sordariomycetidae</taxon>
        <taxon>Ophiostomatales</taxon>
        <taxon>Ophiostomataceae</taxon>
        <taxon>Sporothrix</taxon>
    </lineage>
</organism>
<dbReference type="Gene3D" id="3.10.129.10">
    <property type="entry name" value="Hotdog Thioesterase"/>
    <property type="match status" value="1"/>
</dbReference>
<evidence type="ECO:0008006" key="4">
    <source>
        <dbReference type="Google" id="ProtNLM"/>
    </source>
</evidence>
<name>A0ABR3ZDB6_9PEZI</name>